<comment type="caution">
    <text evidence="1">The sequence shown here is derived from an EMBL/GenBank/DDBJ whole genome shotgun (WGS) entry which is preliminary data.</text>
</comment>
<accession>A0ACB8B0L6</accession>
<reference evidence="1" key="1">
    <citation type="journal article" date="2021" name="New Phytol.">
        <title>Evolutionary innovations through gain and loss of genes in the ectomycorrhizal Boletales.</title>
        <authorList>
            <person name="Wu G."/>
            <person name="Miyauchi S."/>
            <person name="Morin E."/>
            <person name="Kuo A."/>
            <person name="Drula E."/>
            <person name="Varga T."/>
            <person name="Kohler A."/>
            <person name="Feng B."/>
            <person name="Cao Y."/>
            <person name="Lipzen A."/>
            <person name="Daum C."/>
            <person name="Hundley H."/>
            <person name="Pangilinan J."/>
            <person name="Johnson J."/>
            <person name="Barry K."/>
            <person name="LaButti K."/>
            <person name="Ng V."/>
            <person name="Ahrendt S."/>
            <person name="Min B."/>
            <person name="Choi I.G."/>
            <person name="Park H."/>
            <person name="Plett J.M."/>
            <person name="Magnuson J."/>
            <person name="Spatafora J.W."/>
            <person name="Nagy L.G."/>
            <person name="Henrissat B."/>
            <person name="Grigoriev I.V."/>
            <person name="Yang Z.L."/>
            <person name="Xu J."/>
            <person name="Martin F.M."/>
        </authorList>
    </citation>
    <scope>NUCLEOTIDE SEQUENCE</scope>
    <source>
        <strain evidence="1">KUC20120723A-06</strain>
    </source>
</reference>
<organism evidence="1 2">
    <name type="scientific">Leucogyrophana mollusca</name>
    <dbReference type="NCBI Taxonomy" id="85980"/>
    <lineage>
        <taxon>Eukaryota</taxon>
        <taxon>Fungi</taxon>
        <taxon>Dikarya</taxon>
        <taxon>Basidiomycota</taxon>
        <taxon>Agaricomycotina</taxon>
        <taxon>Agaricomycetes</taxon>
        <taxon>Agaricomycetidae</taxon>
        <taxon>Boletales</taxon>
        <taxon>Boletales incertae sedis</taxon>
        <taxon>Leucogyrophana</taxon>
    </lineage>
</organism>
<evidence type="ECO:0000313" key="2">
    <source>
        <dbReference type="Proteomes" id="UP000790709"/>
    </source>
</evidence>
<proteinExistence type="predicted"/>
<keyword evidence="2" id="KW-1185">Reference proteome</keyword>
<protein>
    <submittedName>
        <fullName evidence="1">Uncharacterized protein</fullName>
    </submittedName>
</protein>
<sequence>MSAYVLYKTLCGEGHSKSINSVAFSPCGRYLAGGADDLCLIIWNIHNGFPLYRFTFESAVRTVIWHPVIKDTVISGCDNGALCRMKDFSARDFSLKDINLGVKGAIHCLHYDTKARFLAIAIGHQVHVARERDGGQSTRLHQPLVII</sequence>
<name>A0ACB8B0L6_9AGAM</name>
<dbReference type="EMBL" id="MU266737">
    <property type="protein sequence ID" value="KAH7918769.1"/>
    <property type="molecule type" value="Genomic_DNA"/>
</dbReference>
<evidence type="ECO:0000313" key="1">
    <source>
        <dbReference type="EMBL" id="KAH7918769.1"/>
    </source>
</evidence>
<gene>
    <name evidence="1" type="ORF">BV22DRAFT_1024056</name>
</gene>
<dbReference type="Proteomes" id="UP000790709">
    <property type="component" value="Unassembled WGS sequence"/>
</dbReference>